<evidence type="ECO:0000256" key="9">
    <source>
        <dbReference type="RuleBase" id="RU366031"/>
    </source>
</evidence>
<dbReference type="UniPathway" id="UPA00251">
    <property type="reaction ID" value="UER00320"/>
</dbReference>
<name>A0A4R4AGV9_MARGR</name>
<dbReference type="InterPro" id="IPR036108">
    <property type="entry name" value="4pyrrol_syn_uPrphyn_synt_sf"/>
</dbReference>
<dbReference type="PANTHER" id="PTHR38042:SF1">
    <property type="entry name" value="UROPORPHYRINOGEN-III SYNTHASE, CHLOROPLASTIC"/>
    <property type="match status" value="1"/>
</dbReference>
<evidence type="ECO:0000313" key="12">
    <source>
        <dbReference type="Proteomes" id="UP000295247"/>
    </source>
</evidence>
<dbReference type="SUPFAM" id="SSF69618">
    <property type="entry name" value="HemD-like"/>
    <property type="match status" value="1"/>
</dbReference>
<evidence type="ECO:0000256" key="5">
    <source>
        <dbReference type="ARBA" id="ARBA00023244"/>
    </source>
</evidence>
<dbReference type="InterPro" id="IPR003754">
    <property type="entry name" value="4pyrrol_synth_uPrphyn_synth"/>
</dbReference>
<evidence type="ECO:0000256" key="1">
    <source>
        <dbReference type="ARBA" id="ARBA00004772"/>
    </source>
</evidence>
<dbReference type="InterPro" id="IPR039793">
    <property type="entry name" value="UROS/Hem4"/>
</dbReference>
<dbReference type="GO" id="GO:0004852">
    <property type="term" value="F:uroporphyrinogen-III synthase activity"/>
    <property type="evidence" value="ECO:0007669"/>
    <property type="project" value="UniProtKB-UniRule"/>
</dbReference>
<dbReference type="Pfam" id="PF02602">
    <property type="entry name" value="HEM4"/>
    <property type="match status" value="1"/>
</dbReference>
<reference evidence="11 12" key="1">
    <citation type="submission" date="2019-03" db="EMBL/GenBank/DDBJ databases">
        <title>Genomic Encyclopedia of Type Strains, Phase IV (KMG-IV): sequencing the most valuable type-strain genomes for metagenomic binning, comparative biology and taxonomic classification.</title>
        <authorList>
            <person name="Goeker M."/>
        </authorList>
    </citation>
    <scope>NUCLEOTIDE SEQUENCE [LARGE SCALE GENOMIC DNA]</scope>
    <source>
        <strain evidence="11 12">DSM 203</strain>
    </source>
</reference>
<dbReference type="GO" id="GO:0006780">
    <property type="term" value="P:uroporphyrinogen III biosynthetic process"/>
    <property type="evidence" value="ECO:0007669"/>
    <property type="project" value="UniProtKB-UniRule"/>
</dbReference>
<keyword evidence="5 9" id="KW-0627">Porphyrin biosynthesis</keyword>
<evidence type="ECO:0000313" key="11">
    <source>
        <dbReference type="EMBL" id="TCW38507.1"/>
    </source>
</evidence>
<accession>A0A4R4AGV9</accession>
<comment type="pathway">
    <text evidence="1 9">Porphyrin-containing compound metabolism; protoporphyrin-IX biosynthesis; coproporphyrinogen-III from 5-aminolevulinate: step 3/4.</text>
</comment>
<evidence type="ECO:0000256" key="7">
    <source>
        <dbReference type="ARBA" id="ARBA00040167"/>
    </source>
</evidence>
<dbReference type="Proteomes" id="UP000295247">
    <property type="component" value="Unassembled WGS sequence"/>
</dbReference>
<comment type="catalytic activity">
    <reaction evidence="8 9">
        <text>hydroxymethylbilane = uroporphyrinogen III + H2O</text>
        <dbReference type="Rhea" id="RHEA:18965"/>
        <dbReference type="ChEBI" id="CHEBI:15377"/>
        <dbReference type="ChEBI" id="CHEBI:57308"/>
        <dbReference type="ChEBI" id="CHEBI:57845"/>
        <dbReference type="EC" id="4.2.1.75"/>
    </reaction>
</comment>
<comment type="function">
    <text evidence="6 9">Catalyzes cyclization of the linear tetrapyrrole, hydroxymethylbilane, to the macrocyclic uroporphyrinogen III.</text>
</comment>
<dbReference type="PANTHER" id="PTHR38042">
    <property type="entry name" value="UROPORPHYRINOGEN-III SYNTHASE, CHLOROPLASTIC"/>
    <property type="match status" value="1"/>
</dbReference>
<comment type="caution">
    <text evidence="11">The sequence shown here is derived from an EMBL/GenBank/DDBJ whole genome shotgun (WGS) entry which is preliminary data.</text>
</comment>
<dbReference type="EC" id="4.2.1.75" evidence="3 9"/>
<keyword evidence="4 9" id="KW-0456">Lyase</keyword>
<protein>
    <recommendedName>
        <fullName evidence="7 9">Uroporphyrinogen-III synthase</fullName>
        <ecNumber evidence="3 9">4.2.1.75</ecNumber>
    </recommendedName>
</protein>
<evidence type="ECO:0000259" key="10">
    <source>
        <dbReference type="Pfam" id="PF02602"/>
    </source>
</evidence>
<proteinExistence type="inferred from homology"/>
<gene>
    <name evidence="11" type="ORF">EDC29_102403</name>
</gene>
<dbReference type="GO" id="GO:0006782">
    <property type="term" value="P:protoporphyrinogen IX biosynthetic process"/>
    <property type="evidence" value="ECO:0007669"/>
    <property type="project" value="UniProtKB-UniRule"/>
</dbReference>
<sequence>MVGCDLGGRGVLVTRPAAQADGLCTLIAEAGGRPIRLPTIEIVPPVDPAPARALLRADWDLLYFVSVNAVEQALALVPAADWPRAARIAAVGRATAEALAAAGRAPDLVPSDSYDSETLLRHPALAEMAGQRVLIVRGDGGRAVFANALTERGAEVAFAEVYRRVCPAHDVAALLRDWDAEVGLALATSNRVLDNLVELIGPAGRAPLLATPLAVIAERTARHAGEIGFARVEVADRADDPGMLAALCRLCAER</sequence>
<evidence type="ECO:0000256" key="2">
    <source>
        <dbReference type="ARBA" id="ARBA00008133"/>
    </source>
</evidence>
<dbReference type="EMBL" id="SMDC01000002">
    <property type="protein sequence ID" value="TCW38507.1"/>
    <property type="molecule type" value="Genomic_DNA"/>
</dbReference>
<evidence type="ECO:0000256" key="4">
    <source>
        <dbReference type="ARBA" id="ARBA00023239"/>
    </source>
</evidence>
<evidence type="ECO:0000256" key="6">
    <source>
        <dbReference type="ARBA" id="ARBA00037589"/>
    </source>
</evidence>
<feature type="domain" description="Tetrapyrrole biosynthesis uroporphyrinogen III synthase" evidence="10">
    <location>
        <begin position="25"/>
        <end position="244"/>
    </location>
</feature>
<dbReference type="AlphaFoldDB" id="A0A4R4AGV9"/>
<dbReference type="Gene3D" id="3.40.50.10090">
    <property type="match status" value="2"/>
</dbReference>
<dbReference type="CDD" id="cd06578">
    <property type="entry name" value="HemD"/>
    <property type="match status" value="1"/>
</dbReference>
<evidence type="ECO:0000256" key="3">
    <source>
        <dbReference type="ARBA" id="ARBA00013109"/>
    </source>
</evidence>
<evidence type="ECO:0000256" key="8">
    <source>
        <dbReference type="ARBA" id="ARBA00048617"/>
    </source>
</evidence>
<organism evidence="11 12">
    <name type="scientific">Marichromatium gracile</name>
    <name type="common">Chromatium gracile</name>
    <dbReference type="NCBI Taxonomy" id="1048"/>
    <lineage>
        <taxon>Bacteria</taxon>
        <taxon>Pseudomonadati</taxon>
        <taxon>Pseudomonadota</taxon>
        <taxon>Gammaproteobacteria</taxon>
        <taxon>Chromatiales</taxon>
        <taxon>Chromatiaceae</taxon>
        <taxon>Marichromatium</taxon>
    </lineage>
</organism>
<comment type="similarity">
    <text evidence="2 9">Belongs to the uroporphyrinogen-III synthase family.</text>
</comment>